<evidence type="ECO:0000256" key="3">
    <source>
        <dbReference type="ARBA" id="ARBA00022525"/>
    </source>
</evidence>
<dbReference type="Gene3D" id="2.70.50.70">
    <property type="match status" value="1"/>
</dbReference>
<evidence type="ECO:0000256" key="1">
    <source>
        <dbReference type="ARBA" id="ARBA00001973"/>
    </source>
</evidence>
<keyword evidence="10" id="KW-1015">Disulfide bond</keyword>
<dbReference type="AlphaFoldDB" id="A0A084G7B2"/>
<evidence type="ECO:0000256" key="15">
    <source>
        <dbReference type="ARBA" id="ARBA00047174"/>
    </source>
</evidence>
<comment type="cofactor">
    <cofactor evidence="1">
        <name>Cu(2+)</name>
        <dbReference type="ChEBI" id="CHEBI:29036"/>
    </cofactor>
</comment>
<keyword evidence="5" id="KW-0732">Signal</keyword>
<evidence type="ECO:0000256" key="10">
    <source>
        <dbReference type="ARBA" id="ARBA00023157"/>
    </source>
</evidence>
<reference evidence="17 18" key="1">
    <citation type="journal article" date="2014" name="Genome Announc.">
        <title>Draft genome sequence of the pathogenic fungus Scedosporium apiospermum.</title>
        <authorList>
            <person name="Vandeputte P."/>
            <person name="Ghamrawi S."/>
            <person name="Rechenmann M."/>
            <person name="Iltis A."/>
            <person name="Giraud S."/>
            <person name="Fleury M."/>
            <person name="Thornton C."/>
            <person name="Delhaes L."/>
            <person name="Meyer W."/>
            <person name="Papon N."/>
            <person name="Bouchara J.P."/>
        </authorList>
    </citation>
    <scope>NUCLEOTIDE SEQUENCE [LARGE SCALE GENOMIC DNA]</scope>
    <source>
        <strain evidence="17 18">IHEM 14462</strain>
    </source>
</reference>
<dbReference type="GO" id="GO:0030245">
    <property type="term" value="P:cellulose catabolic process"/>
    <property type="evidence" value="ECO:0007669"/>
    <property type="project" value="UniProtKB-KW"/>
</dbReference>
<dbReference type="EC" id="1.14.99.56" evidence="15"/>
<keyword evidence="3" id="KW-0964">Secreted</keyword>
<evidence type="ECO:0000313" key="17">
    <source>
        <dbReference type="EMBL" id="KEZ43224.1"/>
    </source>
</evidence>
<keyword evidence="7" id="KW-0560">Oxidoreductase</keyword>
<dbReference type="GeneID" id="27723976"/>
<keyword evidence="8" id="KW-0186">Copper</keyword>
<evidence type="ECO:0000256" key="14">
    <source>
        <dbReference type="ARBA" id="ARBA00045077"/>
    </source>
</evidence>
<dbReference type="InterPro" id="IPR005103">
    <property type="entry name" value="AA9_LPMO"/>
</dbReference>
<dbReference type="RefSeq" id="XP_016643023.1">
    <property type="nucleotide sequence ID" value="XM_016787348.1"/>
</dbReference>
<name>A0A084G7B2_PSEDA</name>
<dbReference type="InterPro" id="IPR049892">
    <property type="entry name" value="AA9"/>
</dbReference>
<keyword evidence="6" id="KW-0136">Cellulose degradation</keyword>
<dbReference type="OMA" id="RCIANGE"/>
<evidence type="ECO:0000256" key="12">
    <source>
        <dbReference type="ARBA" id="ARBA00023326"/>
    </source>
</evidence>
<comment type="caution">
    <text evidence="17">The sequence shown here is derived from an EMBL/GenBank/DDBJ whole genome shotgun (WGS) entry which is preliminary data.</text>
</comment>
<dbReference type="OrthoDB" id="5271017at2759"/>
<keyword evidence="18" id="KW-1185">Reference proteome</keyword>
<gene>
    <name evidence="17" type="ORF">SAPIO_CDS4904</name>
</gene>
<comment type="similarity">
    <text evidence="13">Belongs to the polysaccharide monooxygenase AA9 family.</text>
</comment>
<organism evidence="17 18">
    <name type="scientific">Pseudallescheria apiosperma</name>
    <name type="common">Scedosporium apiospermum</name>
    <dbReference type="NCBI Taxonomy" id="563466"/>
    <lineage>
        <taxon>Eukaryota</taxon>
        <taxon>Fungi</taxon>
        <taxon>Dikarya</taxon>
        <taxon>Ascomycota</taxon>
        <taxon>Pezizomycotina</taxon>
        <taxon>Sordariomycetes</taxon>
        <taxon>Hypocreomycetidae</taxon>
        <taxon>Microascales</taxon>
        <taxon>Microascaceae</taxon>
        <taxon>Scedosporium</taxon>
    </lineage>
</organism>
<dbReference type="EMBL" id="JOWA01000095">
    <property type="protein sequence ID" value="KEZ43224.1"/>
    <property type="molecule type" value="Genomic_DNA"/>
</dbReference>
<evidence type="ECO:0000256" key="13">
    <source>
        <dbReference type="ARBA" id="ARBA00044502"/>
    </source>
</evidence>
<protein>
    <recommendedName>
        <fullName evidence="15">lytic cellulose monooxygenase (C4-dehydrogenating)</fullName>
        <ecNumber evidence="15">1.14.99.56</ecNumber>
    </recommendedName>
</protein>
<evidence type="ECO:0000256" key="8">
    <source>
        <dbReference type="ARBA" id="ARBA00023008"/>
    </source>
</evidence>
<proteinExistence type="inferred from homology"/>
<evidence type="ECO:0000256" key="6">
    <source>
        <dbReference type="ARBA" id="ARBA00023001"/>
    </source>
</evidence>
<keyword evidence="4" id="KW-0479">Metal-binding</keyword>
<dbReference type="GO" id="GO:0004497">
    <property type="term" value="F:monooxygenase activity"/>
    <property type="evidence" value="ECO:0007669"/>
    <property type="project" value="UniProtKB-KW"/>
</dbReference>
<comment type="catalytic activity">
    <reaction evidence="14">
        <text>[(1-&gt;4)-beta-D-glucosyl]n+m + reduced acceptor + O2 = 4-dehydro-beta-D-glucosyl-[(1-&gt;4)-beta-D-glucosyl]n-1 + [(1-&gt;4)-beta-D-glucosyl]m + acceptor + H2O.</text>
        <dbReference type="EC" id="1.14.99.56"/>
    </reaction>
</comment>
<evidence type="ECO:0000256" key="2">
    <source>
        <dbReference type="ARBA" id="ARBA00004613"/>
    </source>
</evidence>
<evidence type="ECO:0000256" key="4">
    <source>
        <dbReference type="ARBA" id="ARBA00022723"/>
    </source>
</evidence>
<dbReference type="Pfam" id="PF03443">
    <property type="entry name" value="AA9"/>
    <property type="match status" value="1"/>
</dbReference>
<evidence type="ECO:0000313" key="18">
    <source>
        <dbReference type="Proteomes" id="UP000028545"/>
    </source>
</evidence>
<dbReference type="GO" id="GO:0046872">
    <property type="term" value="F:metal ion binding"/>
    <property type="evidence" value="ECO:0007669"/>
    <property type="project" value="UniProtKB-KW"/>
</dbReference>
<evidence type="ECO:0000256" key="7">
    <source>
        <dbReference type="ARBA" id="ARBA00023002"/>
    </source>
</evidence>
<accession>A0A084G7B2</accession>
<dbReference type="KEGG" id="sapo:SAPIO_CDS4904"/>
<keyword evidence="12" id="KW-0624">Polysaccharide degradation</keyword>
<keyword evidence="9" id="KW-0503">Monooxygenase</keyword>
<keyword evidence="11" id="KW-0119">Carbohydrate metabolism</keyword>
<evidence type="ECO:0000256" key="11">
    <source>
        <dbReference type="ARBA" id="ARBA00023277"/>
    </source>
</evidence>
<evidence type="ECO:0000256" key="5">
    <source>
        <dbReference type="ARBA" id="ARBA00022729"/>
    </source>
</evidence>
<dbReference type="PANTHER" id="PTHR33353">
    <property type="entry name" value="PUTATIVE (AFU_ORTHOLOGUE AFUA_1G12560)-RELATED"/>
    <property type="match status" value="1"/>
</dbReference>
<comment type="subcellular location">
    <subcellularLocation>
        <location evidence="2">Secreted</location>
    </subcellularLocation>
</comment>
<dbReference type="VEuPathDB" id="FungiDB:SAPIO_CDS4904"/>
<feature type="domain" description="Auxiliary Activity family 9 catalytic" evidence="16">
    <location>
        <begin position="5"/>
        <end position="152"/>
    </location>
</feature>
<evidence type="ECO:0000256" key="9">
    <source>
        <dbReference type="ARBA" id="ARBA00023033"/>
    </source>
</evidence>
<dbReference type="CDD" id="cd21175">
    <property type="entry name" value="LPMO_AA9"/>
    <property type="match status" value="1"/>
</dbReference>
<dbReference type="GO" id="GO:0005576">
    <property type="term" value="C:extracellular region"/>
    <property type="evidence" value="ECO:0007669"/>
    <property type="project" value="UniProtKB-SubCell"/>
</dbReference>
<evidence type="ECO:0000259" key="16">
    <source>
        <dbReference type="Pfam" id="PF03443"/>
    </source>
</evidence>
<dbReference type="HOGENOM" id="CLU_031730_4_4_1"/>
<sequence length="203" mass="22194">MGTKTLDVTAGSTISFEGYGSIIHQGPLQFYMAKAPTGTKVEDFDGKGKTWIKISSDEPTLTGDRLTWPNFVTIPECIEDGEYLLRLEHLGIHSASTTGGAQFYISCAQIRVTGGTATFQPEAEDMLAFPGSYDSEDPGIKVFIWYPVPTNYTAPGGPVMICPEIFLNYLKSQATAKEHSKCLGMRRKSSDNAFPMSLYGPEQ</sequence>
<dbReference type="PANTHER" id="PTHR33353:SF10">
    <property type="entry name" value="ENDO-BETA-1,4-GLUCANASE D"/>
    <property type="match status" value="1"/>
</dbReference>
<dbReference type="Proteomes" id="UP000028545">
    <property type="component" value="Unassembled WGS sequence"/>
</dbReference>